<organism evidence="2 3">
    <name type="scientific">Symbiodinium microadriaticum</name>
    <name type="common">Dinoflagellate</name>
    <name type="synonym">Zooxanthella microadriatica</name>
    <dbReference type="NCBI Taxonomy" id="2951"/>
    <lineage>
        <taxon>Eukaryota</taxon>
        <taxon>Sar</taxon>
        <taxon>Alveolata</taxon>
        <taxon>Dinophyceae</taxon>
        <taxon>Suessiales</taxon>
        <taxon>Symbiodiniaceae</taxon>
        <taxon>Symbiodinium</taxon>
    </lineage>
</organism>
<evidence type="ECO:0000313" key="3">
    <source>
        <dbReference type="Proteomes" id="UP000186817"/>
    </source>
</evidence>
<sequence length="550" mass="61874">MVKRKRSSSYSSSSDSYSSDSRSRSKDRKARPPAKKKGPSPKKKRAPSVSEKRPPPKKGTEKPKKEVKKEEKPVKKKDVKEKAVRKETPPKTTRTEKAEKSKPKERSRTPPRKKAPAPRNRMRSEEDYSEDDRGDRKSSRKTGQPQARSFLGALAAVKKASKDMKPAKEYDRKNDGAKSRSLVCGHPECQLLVHSDSSISGHFCCGKCQAAFYAKPQERPNHGKKCEQQRAPKDAERTKPPKEESADGSGDAWKSWGNQNWKGGKSWNNWQGNNKWSNWKKPEAVEESKESTVGRGMRAWSDDEEEKKEKQALKKRKESKTSKDGEDKKDEANGKDGKDNSDWSNWSGWKGGGGSGGNSWSKSDWKSNWKSQQNQKWKDWKSDGDSGWKKQKGSGEGSLDAAKPEESPEELERRQKRLARFESNAVAKPSASTTCKIEWSATSEREKGEEAGEAAGETGEGEEKKQETEDAAKAADEERAKQMRSDGVQPVESSKGTSGRTARRIRREKGRLETRLEIQAYDFVTTDIGKGCEYQSIGKSTWRHSQKLLM</sequence>
<feature type="region of interest" description="Disordered" evidence="1">
    <location>
        <begin position="216"/>
        <end position="509"/>
    </location>
</feature>
<feature type="compositionally biased region" description="Basic and acidic residues" evidence="1">
    <location>
        <begin position="160"/>
        <end position="178"/>
    </location>
</feature>
<dbReference type="Proteomes" id="UP000186817">
    <property type="component" value="Unassembled WGS sequence"/>
</dbReference>
<feature type="compositionally biased region" description="Basic and acidic residues" evidence="1">
    <location>
        <begin position="376"/>
        <end position="388"/>
    </location>
</feature>
<feature type="region of interest" description="Disordered" evidence="1">
    <location>
        <begin position="1"/>
        <end position="180"/>
    </location>
</feature>
<feature type="compositionally biased region" description="Basic and acidic residues" evidence="1">
    <location>
        <begin position="216"/>
        <end position="245"/>
    </location>
</feature>
<feature type="compositionally biased region" description="Basic and acidic residues" evidence="1">
    <location>
        <begin position="50"/>
        <end position="108"/>
    </location>
</feature>
<feature type="compositionally biased region" description="Low complexity" evidence="1">
    <location>
        <begin position="8"/>
        <end position="20"/>
    </location>
</feature>
<feature type="compositionally biased region" description="Basic residues" evidence="1">
    <location>
        <begin position="25"/>
        <end position="46"/>
    </location>
</feature>
<protein>
    <submittedName>
        <fullName evidence="2">Uncharacterized protein</fullName>
    </submittedName>
</protein>
<evidence type="ECO:0000256" key="1">
    <source>
        <dbReference type="SAM" id="MobiDB-lite"/>
    </source>
</evidence>
<dbReference type="EMBL" id="LSRX01000050">
    <property type="protein sequence ID" value="OLQ12002.1"/>
    <property type="molecule type" value="Genomic_DNA"/>
</dbReference>
<accession>A0A1Q9EX89</accession>
<reference evidence="2 3" key="1">
    <citation type="submission" date="2016-02" db="EMBL/GenBank/DDBJ databases">
        <title>Genome analysis of coral dinoflagellate symbionts highlights evolutionary adaptations to a symbiotic lifestyle.</title>
        <authorList>
            <person name="Aranda M."/>
            <person name="Li Y."/>
            <person name="Liew Y.J."/>
            <person name="Baumgarten S."/>
            <person name="Simakov O."/>
            <person name="Wilson M."/>
            <person name="Piel J."/>
            <person name="Ashoor H."/>
            <person name="Bougouffa S."/>
            <person name="Bajic V.B."/>
            <person name="Ryu T."/>
            <person name="Ravasi T."/>
            <person name="Bayer T."/>
            <person name="Micklem G."/>
            <person name="Kim H."/>
            <person name="Bhak J."/>
            <person name="Lajeunesse T.C."/>
            <person name="Voolstra C.R."/>
        </authorList>
    </citation>
    <scope>NUCLEOTIDE SEQUENCE [LARGE SCALE GENOMIC DNA]</scope>
    <source>
        <strain evidence="2 3">CCMP2467</strain>
    </source>
</reference>
<dbReference type="AlphaFoldDB" id="A0A1Q9EX89"/>
<evidence type="ECO:0000313" key="2">
    <source>
        <dbReference type="EMBL" id="OLQ12002.1"/>
    </source>
</evidence>
<comment type="caution">
    <text evidence="2">The sequence shown here is derived from an EMBL/GenBank/DDBJ whole genome shotgun (WGS) entry which is preliminary data.</text>
</comment>
<feature type="compositionally biased region" description="Basic and acidic residues" evidence="1">
    <location>
        <begin position="122"/>
        <end position="137"/>
    </location>
</feature>
<feature type="compositionally biased region" description="Basic and acidic residues" evidence="1">
    <location>
        <begin position="402"/>
        <end position="413"/>
    </location>
</feature>
<feature type="compositionally biased region" description="Polar residues" evidence="1">
    <location>
        <begin position="491"/>
        <end position="500"/>
    </location>
</feature>
<feature type="compositionally biased region" description="Low complexity" evidence="1">
    <location>
        <begin position="358"/>
        <end position="371"/>
    </location>
</feature>
<feature type="compositionally biased region" description="Basic and acidic residues" evidence="1">
    <location>
        <begin position="461"/>
        <end position="484"/>
    </location>
</feature>
<name>A0A1Q9EX89_SYMMI</name>
<gene>
    <name evidence="2" type="ORF">AK812_SmicGene4113</name>
</gene>
<proteinExistence type="predicted"/>
<feature type="compositionally biased region" description="Polar residues" evidence="1">
    <location>
        <begin position="256"/>
        <end position="277"/>
    </location>
</feature>
<dbReference type="OrthoDB" id="443584at2759"/>
<feature type="compositionally biased region" description="Basic and acidic residues" evidence="1">
    <location>
        <begin position="319"/>
        <end position="341"/>
    </location>
</feature>
<keyword evidence="3" id="KW-1185">Reference proteome</keyword>
<feature type="compositionally biased region" description="Basic and acidic residues" evidence="1">
    <location>
        <begin position="280"/>
        <end position="292"/>
    </location>
</feature>